<dbReference type="InterPro" id="IPR019719">
    <property type="entry name" value="DUF2599"/>
</dbReference>
<gene>
    <name evidence="2" type="ORF">CJF38_02885</name>
</gene>
<evidence type="ECO:0000313" key="2">
    <source>
        <dbReference type="EMBL" id="OZY56663.1"/>
    </source>
</evidence>
<keyword evidence="1" id="KW-0812">Transmembrane</keyword>
<keyword evidence="1" id="KW-0472">Membrane</keyword>
<evidence type="ECO:0000313" key="3">
    <source>
        <dbReference type="Proteomes" id="UP000216897"/>
    </source>
</evidence>
<accession>A0ABX4GR89</accession>
<dbReference type="Proteomes" id="UP000216897">
    <property type="component" value="Unassembled WGS sequence"/>
</dbReference>
<keyword evidence="1" id="KW-1133">Transmembrane helix</keyword>
<name>A0ABX4GR89_9PSED</name>
<comment type="caution">
    <text evidence="2">The sequence shown here is derived from an EMBL/GenBank/DDBJ whole genome shotgun (WGS) entry which is preliminary data.</text>
</comment>
<evidence type="ECO:0008006" key="4">
    <source>
        <dbReference type="Google" id="ProtNLM"/>
    </source>
</evidence>
<dbReference type="Pfam" id="PF10783">
    <property type="entry name" value="DUF2599"/>
    <property type="match status" value="1"/>
</dbReference>
<sequence>MSATKSQAAPAEFKMVSADFVQSLIKINQVDAIPNLSKQLLFVTAYKLLAALYNGSPENNKSAGAFAMKRKNIKGISCADDEKLSMRTAHYLSIGALNIIALALLSSSAVAGVGEDVAAEMKRYYMATVDSCDGGKLPAYYCSGLMIRGTSTNPKYYTWNPSPDSKVSGGVSFEYLRADTNFKDPGVSKIKGFVFQPYSYLKPGMQRTPQVLCSFPIDSWTNNRNDLGCGDHSETVNLETACELKNVHTAEQWVADYLQVGANHKEQCGFRHVSARNGADGVAQFYASVRARSLLMNESAQLKKDTFETQNELRLATWPDDSTSLPIMAFFYVEDPHFGSGLKFAQHDQQDWVVKTGHSYVPIIKIIYPPTINDHAAFVFNPADQVVCPKYFDTSTWSEKDGKWSLVVTPSACGRTIGTFDSQAASKELMDLHGQDSQFKALPSGDSLPVQINCLASNYRGKSRWYLEPWRSARGLTEAQVLAAGCNP</sequence>
<dbReference type="EMBL" id="NQKG01000002">
    <property type="protein sequence ID" value="OZY56663.1"/>
    <property type="molecule type" value="Genomic_DNA"/>
</dbReference>
<evidence type="ECO:0000256" key="1">
    <source>
        <dbReference type="SAM" id="Phobius"/>
    </source>
</evidence>
<dbReference type="RefSeq" id="WP_094987640.1">
    <property type="nucleotide sequence ID" value="NZ_JAAQXW010000001.1"/>
</dbReference>
<keyword evidence="3" id="KW-1185">Reference proteome</keyword>
<protein>
    <recommendedName>
        <fullName evidence="4">DUF2599 domain-containing protein</fullName>
    </recommendedName>
</protein>
<proteinExistence type="predicted"/>
<feature type="transmembrane region" description="Helical" evidence="1">
    <location>
        <begin position="91"/>
        <end position="113"/>
    </location>
</feature>
<organism evidence="2 3">
    <name type="scientific">Pseudomonas lundensis</name>
    <dbReference type="NCBI Taxonomy" id="86185"/>
    <lineage>
        <taxon>Bacteria</taxon>
        <taxon>Pseudomonadati</taxon>
        <taxon>Pseudomonadota</taxon>
        <taxon>Gammaproteobacteria</taxon>
        <taxon>Pseudomonadales</taxon>
        <taxon>Pseudomonadaceae</taxon>
        <taxon>Pseudomonas</taxon>
    </lineage>
</organism>
<reference evidence="2 3" key="1">
    <citation type="submission" date="2017-08" db="EMBL/GenBank/DDBJ databases">
        <title>Genomic and metabolic characterisation of spoilage-associated Pseudomonas species.</title>
        <authorList>
            <person name="Stanborough T."/>
            <person name="Fegan N."/>
            <person name="Powell S.M."/>
            <person name="Singh T."/>
            <person name="Tamplin M.L."/>
            <person name="Chandry P.S."/>
        </authorList>
    </citation>
    <scope>NUCLEOTIDE SEQUENCE [LARGE SCALE GENOMIC DNA]</scope>
    <source>
        <strain evidence="2 3">L1814</strain>
    </source>
</reference>